<evidence type="ECO:0000313" key="13">
    <source>
        <dbReference type="EMBL" id="ACK42541.1"/>
    </source>
</evidence>
<dbReference type="InterPro" id="IPR013758">
    <property type="entry name" value="Topo_IIA_A/C_ab"/>
</dbReference>
<evidence type="ECO:0000256" key="4">
    <source>
        <dbReference type="ARBA" id="ARBA00022840"/>
    </source>
</evidence>
<evidence type="ECO:0000256" key="11">
    <source>
        <dbReference type="SAM" id="Coils"/>
    </source>
</evidence>
<dbReference type="NCBIfam" id="TIGR01063">
    <property type="entry name" value="gyrA"/>
    <property type="match status" value="1"/>
</dbReference>
<evidence type="ECO:0000256" key="10">
    <source>
        <dbReference type="PROSITE-ProRule" id="PRU01384"/>
    </source>
</evidence>
<dbReference type="eggNOG" id="COG0188">
    <property type="taxonomic scope" value="Bacteria"/>
</dbReference>
<comment type="miscellaneous">
    <text evidence="9">Few gyrases are as efficient as E.coli at forming negative supercoils. Not all organisms have 2 type II topoisomerases; in organisms with a single type II topoisomerase this enzyme also has to decatenate newly replicated chromosomes.</text>
</comment>
<evidence type="ECO:0000313" key="14">
    <source>
        <dbReference type="Proteomes" id="UP000007719"/>
    </source>
</evidence>
<keyword evidence="3 9" id="KW-0547">Nucleotide-binding</keyword>
<dbReference type="PATRIC" id="fig|515635.4.peg.1303"/>
<accession>B8E096</accession>
<comment type="catalytic activity">
    <reaction evidence="1 9 10">
        <text>ATP-dependent breakage, passage and rejoining of double-stranded DNA.</text>
        <dbReference type="EC" id="5.6.2.2"/>
    </reaction>
</comment>
<evidence type="ECO:0000256" key="2">
    <source>
        <dbReference type="ARBA" id="ARBA00008263"/>
    </source>
</evidence>
<feature type="coiled-coil region" evidence="11">
    <location>
        <begin position="428"/>
        <end position="490"/>
    </location>
</feature>
<dbReference type="CDD" id="cd00187">
    <property type="entry name" value="TOP4c"/>
    <property type="match status" value="1"/>
</dbReference>
<evidence type="ECO:0000259" key="12">
    <source>
        <dbReference type="PROSITE" id="PS52040"/>
    </source>
</evidence>
<dbReference type="GO" id="GO:0006265">
    <property type="term" value="P:DNA topological change"/>
    <property type="evidence" value="ECO:0000318"/>
    <property type="project" value="GO_Central"/>
</dbReference>
<dbReference type="GO" id="GO:0009330">
    <property type="term" value="C:DNA topoisomerase type II (double strand cut, ATP-hydrolyzing) complex"/>
    <property type="evidence" value="ECO:0000318"/>
    <property type="project" value="GO_Central"/>
</dbReference>
<dbReference type="GO" id="GO:0003677">
    <property type="term" value="F:DNA binding"/>
    <property type="evidence" value="ECO:0000318"/>
    <property type="project" value="GO_Central"/>
</dbReference>
<dbReference type="InterPro" id="IPR002205">
    <property type="entry name" value="Topo_IIA_dom_A"/>
</dbReference>
<dbReference type="InterPro" id="IPR006691">
    <property type="entry name" value="GyrA/parC_rep"/>
</dbReference>
<dbReference type="PROSITE" id="PS52040">
    <property type="entry name" value="TOPO_IIA"/>
    <property type="match status" value="1"/>
</dbReference>
<evidence type="ECO:0000256" key="1">
    <source>
        <dbReference type="ARBA" id="ARBA00000185"/>
    </source>
</evidence>
<dbReference type="OrthoDB" id="9806486at2"/>
<dbReference type="NCBIfam" id="NF004044">
    <property type="entry name" value="PRK05561.1"/>
    <property type="match status" value="1"/>
</dbReference>
<comment type="subcellular location">
    <subcellularLocation>
        <location evidence="9">Cytoplasm</location>
    </subcellularLocation>
</comment>
<dbReference type="FunCoup" id="B8E096">
    <property type="interactions" value="404"/>
</dbReference>
<name>B8E096_DICTD</name>
<feature type="active site" description="O-(5'-phospho-DNA)-tyrosine intermediate" evidence="9 10">
    <location>
        <position position="121"/>
    </location>
</feature>
<dbReference type="InterPro" id="IPR005743">
    <property type="entry name" value="GyrA"/>
</dbReference>
<dbReference type="Pfam" id="PF00521">
    <property type="entry name" value="DNA_topoisoIV"/>
    <property type="match status" value="1"/>
</dbReference>
<dbReference type="HOGENOM" id="CLU_002977_6_1_0"/>
<dbReference type="GO" id="GO:0034335">
    <property type="term" value="F:DNA negative supercoiling activity"/>
    <property type="evidence" value="ECO:0007669"/>
    <property type="project" value="UniProtKB-ARBA"/>
</dbReference>
<dbReference type="AlphaFoldDB" id="B8E096"/>
<dbReference type="EnsemblBacteria" id="ACK42541">
    <property type="protein sequence ID" value="ACK42541"/>
    <property type="gene ID" value="Dtur_1263"/>
</dbReference>
<comment type="subunit">
    <text evidence="8">Heterotetramer composed of ParC and ParE.</text>
</comment>
<reference evidence="14" key="1">
    <citation type="journal article" date="2016" name="Front. Microbiol.">
        <title>The complete genome sequence of hyperthermophile Dictyoglomus turgidum DSM 6724 reveals a specialized carbohydrate fermentor.</title>
        <authorList>
            <person name="Brumm P.J."/>
            <person name="Gowda K."/>
            <person name="Robb F.T."/>
            <person name="Mead D.A."/>
        </authorList>
    </citation>
    <scope>NUCLEOTIDE SEQUENCE [LARGE SCALE GENOMIC DNA]</scope>
    <source>
        <strain evidence="14">DSM 6724 / Z-1310</strain>
    </source>
</reference>
<feature type="domain" description="Topo IIA-type catalytic" evidence="12">
    <location>
        <begin position="33"/>
        <end position="498"/>
    </location>
</feature>
<dbReference type="SMART" id="SM00434">
    <property type="entry name" value="TOP4c"/>
    <property type="match status" value="1"/>
</dbReference>
<dbReference type="FunFam" id="3.30.1360.40:FF:000002">
    <property type="entry name" value="DNA gyrase subunit A"/>
    <property type="match status" value="1"/>
</dbReference>
<dbReference type="Gene3D" id="3.30.1360.40">
    <property type="match status" value="1"/>
</dbReference>
<dbReference type="Gene3D" id="2.120.10.90">
    <property type="entry name" value="DNA gyrase/topoisomerase IV, subunit A, C-terminal"/>
    <property type="match status" value="1"/>
</dbReference>
<dbReference type="InterPro" id="IPR013760">
    <property type="entry name" value="Topo_IIA-like_dom_sf"/>
</dbReference>
<keyword evidence="7 9" id="KW-0413">Isomerase</keyword>
<evidence type="ECO:0000256" key="9">
    <source>
        <dbReference type="HAMAP-Rule" id="MF_01897"/>
    </source>
</evidence>
<dbReference type="FunFam" id="1.10.268.10:FF:000001">
    <property type="entry name" value="DNA gyrase subunit A"/>
    <property type="match status" value="1"/>
</dbReference>
<dbReference type="Proteomes" id="UP000007719">
    <property type="component" value="Chromosome"/>
</dbReference>
<dbReference type="Gene3D" id="3.90.199.10">
    <property type="entry name" value="Topoisomerase II, domain 5"/>
    <property type="match status" value="1"/>
</dbReference>
<feature type="short sequence motif" description="GyrA-box" evidence="9">
    <location>
        <begin position="525"/>
        <end position="531"/>
    </location>
</feature>
<comment type="subunit">
    <text evidence="9">Heterotetramer, composed of two GyrA and two GyrB chains. In the heterotetramer, GyrA contains the active site tyrosine that forms a transient covalent intermediate with DNA, while GyrB binds cofactors and catalyzes ATP hydrolysis.</text>
</comment>
<keyword evidence="5 9" id="KW-0799">Topoisomerase</keyword>
<sequence>MAEKSKVILVGLEREMENSYLDYAMSVIVGRALPDARDGLKPVQRRIIYSMYESGILHNRPYRKSAHVVGNVLGRYHPHGDAAVYEALVRMAQDFSFRYPLIDGHGNFGSIDGDEPAAMRYTEVRLSPIASELIADIEKDVVDFVPNYDNSLREPVVLPTKIPQLLMNGSSGIAVGMATNIPPHNLGELIDALLYLIEKPTAEIEELLNFIKGPDFPTGGIIIGTKGIRESYLTGKGKLTVRGKLVIEETKKGDKNIIIKEIPYMVNKSNLLTQIAELVQEKKITGIKDLRDESDRHGIRVVIELKKDADPKIVINQLYKHTQLQTTFGVIMLAILDGQPKIFNLKELLTIFLEHRKDVVIRRTKYDLEKAKARAHILEGLLIALDHLDEVISIIRQAENSEKAKEKLMLRFKLTQNQAQAILDMRLHQLTRLEKERLMEEMKQIKENISILERILKDEKELWRVISEELKEIKKKYADERKTSIEEEEKSDITIEDILPDNPEVICITQDGYIKRLPLSTYQLQRRGGKGLNTLANNNDDVITSFVVTSTRSTLFLFSNKGKVYSIKTYELDETSRQSKGIAIKEYLNIENEERITEIISLSELPKNLYFFFITSKGIVKKTPVEEFENVRKSGIYAIKIGEGDFLVNVFLTSGNNEIIIFTRKGNAIRFHEKDTRPMGRVAQGVIGIKLRKDDSVIGGVILQESKQIVLVTKYGIGKRVNPQEFSTQKRGGIGIRAIKITSKTGDLIGVKNVSENDEILISTKKGQIIRIPVNNIPILSRNSQGVKLVKLNEDDSVVSMDLVENET</sequence>
<dbReference type="STRING" id="515635.Dtur_1263"/>
<evidence type="ECO:0000256" key="5">
    <source>
        <dbReference type="ARBA" id="ARBA00023029"/>
    </source>
</evidence>
<evidence type="ECO:0000256" key="6">
    <source>
        <dbReference type="ARBA" id="ARBA00023125"/>
    </source>
</evidence>
<dbReference type="PANTHER" id="PTHR43493:SF5">
    <property type="entry name" value="DNA GYRASE SUBUNIT A, CHLOROPLASTIC_MITOCHONDRIAL"/>
    <property type="match status" value="1"/>
</dbReference>
<keyword evidence="14" id="KW-1185">Reference proteome</keyword>
<organism evidence="13 14">
    <name type="scientific">Dictyoglomus turgidum (strain DSM 6724 / Z-1310)</name>
    <dbReference type="NCBI Taxonomy" id="515635"/>
    <lineage>
        <taxon>Bacteria</taxon>
        <taxon>Pseudomonadati</taxon>
        <taxon>Dictyoglomota</taxon>
        <taxon>Dictyoglomia</taxon>
        <taxon>Dictyoglomales</taxon>
        <taxon>Dictyoglomaceae</taxon>
        <taxon>Dictyoglomus</taxon>
    </lineage>
</organism>
<gene>
    <name evidence="9" type="primary">gyrA</name>
    <name evidence="13" type="ordered locus">Dtur_1263</name>
</gene>
<dbReference type="EMBL" id="CP001251">
    <property type="protein sequence ID" value="ACK42541.1"/>
    <property type="molecule type" value="Genomic_DNA"/>
</dbReference>
<dbReference type="FunFam" id="3.90.199.10:FF:000001">
    <property type="entry name" value="DNA gyrase subunit A"/>
    <property type="match status" value="1"/>
</dbReference>
<dbReference type="HAMAP" id="MF_01897">
    <property type="entry name" value="GyrA"/>
    <property type="match status" value="1"/>
</dbReference>
<dbReference type="Pfam" id="PF03989">
    <property type="entry name" value="DNA_gyraseA_C"/>
    <property type="match status" value="6"/>
</dbReference>
<dbReference type="Gene3D" id="1.10.268.10">
    <property type="entry name" value="Topoisomerase, domain 3"/>
    <property type="match status" value="1"/>
</dbReference>
<dbReference type="SUPFAM" id="SSF56719">
    <property type="entry name" value="Type II DNA topoisomerase"/>
    <property type="match status" value="1"/>
</dbReference>
<keyword evidence="6 9" id="KW-0238">DNA-binding</keyword>
<evidence type="ECO:0000256" key="7">
    <source>
        <dbReference type="ARBA" id="ARBA00023235"/>
    </source>
</evidence>
<dbReference type="GO" id="GO:0005694">
    <property type="term" value="C:chromosome"/>
    <property type="evidence" value="ECO:0007669"/>
    <property type="project" value="InterPro"/>
</dbReference>
<dbReference type="GO" id="GO:0005737">
    <property type="term" value="C:cytoplasm"/>
    <property type="evidence" value="ECO:0000318"/>
    <property type="project" value="GO_Central"/>
</dbReference>
<evidence type="ECO:0000256" key="8">
    <source>
        <dbReference type="ARBA" id="ARBA00063644"/>
    </source>
</evidence>
<proteinExistence type="inferred from homology"/>
<dbReference type="InParanoid" id="B8E096"/>
<protein>
    <recommendedName>
        <fullName evidence="9">DNA gyrase subunit A</fullName>
        <ecNumber evidence="9">5.6.2.2</ecNumber>
    </recommendedName>
</protein>
<dbReference type="NCBIfam" id="NF004043">
    <property type="entry name" value="PRK05560.1"/>
    <property type="match status" value="1"/>
</dbReference>
<dbReference type="InterPro" id="IPR035516">
    <property type="entry name" value="Gyrase/topoIV_suA_C"/>
</dbReference>
<dbReference type="KEGG" id="dtu:Dtur_1263"/>
<keyword evidence="4 9" id="KW-0067">ATP-binding</keyword>
<comment type="similarity">
    <text evidence="2 9">Belongs to the type II topoisomerase GyrA/ParC subunit family.</text>
</comment>
<comment type="function">
    <text evidence="9">A type II topoisomerase that negatively supercoils closed circular double-stranded (ds) DNA in an ATP-dependent manner to modulate DNA topology and maintain chromosomes in an underwound state. Negative supercoiling favors strand separation, and DNA replication, transcription, recombination and repair, all of which involve strand separation. Also able to catalyze the interconversion of other topological isomers of dsDNA rings, including catenanes and knotted rings. Type II topoisomerases break and join 2 DNA strands simultaneously in an ATP-dependent manner.</text>
</comment>
<keyword evidence="11" id="KW-0175">Coiled coil</keyword>
<dbReference type="GO" id="GO:0005524">
    <property type="term" value="F:ATP binding"/>
    <property type="evidence" value="ECO:0000318"/>
    <property type="project" value="GO_Central"/>
</dbReference>
<dbReference type="InterPro" id="IPR050220">
    <property type="entry name" value="Type_II_DNA_Topoisomerases"/>
</dbReference>
<dbReference type="FunFam" id="2.120.10.90:FF:000005">
    <property type="entry name" value="DNA topoisomerase 4 subunit A"/>
    <property type="match status" value="1"/>
</dbReference>
<dbReference type="GO" id="GO:0006261">
    <property type="term" value="P:DNA-templated DNA replication"/>
    <property type="evidence" value="ECO:0007669"/>
    <property type="project" value="UniProtKB-UniRule"/>
</dbReference>
<dbReference type="EC" id="5.6.2.2" evidence="9"/>
<dbReference type="PANTHER" id="PTHR43493">
    <property type="entry name" value="DNA GYRASE/TOPOISOMERASE SUBUNIT A"/>
    <property type="match status" value="1"/>
</dbReference>
<evidence type="ECO:0000256" key="3">
    <source>
        <dbReference type="ARBA" id="ARBA00022741"/>
    </source>
</evidence>
<dbReference type="InterPro" id="IPR013757">
    <property type="entry name" value="Topo_IIA_A_a_sf"/>
</dbReference>
<dbReference type="RefSeq" id="WP_012583623.1">
    <property type="nucleotide sequence ID" value="NC_011661.1"/>
</dbReference>
<dbReference type="SUPFAM" id="SSF101904">
    <property type="entry name" value="GyrA/ParC C-terminal domain-like"/>
    <property type="match status" value="1"/>
</dbReference>
<keyword evidence="9" id="KW-0963">Cytoplasm</keyword>